<dbReference type="EMBL" id="CAJOBJ010377104">
    <property type="protein sequence ID" value="CAF5225961.1"/>
    <property type="molecule type" value="Genomic_DNA"/>
</dbReference>
<feature type="non-terminal residue" evidence="1">
    <location>
        <position position="62"/>
    </location>
</feature>
<evidence type="ECO:0000313" key="2">
    <source>
        <dbReference type="Proteomes" id="UP000681720"/>
    </source>
</evidence>
<reference evidence="1" key="1">
    <citation type="submission" date="2021-02" db="EMBL/GenBank/DDBJ databases">
        <authorList>
            <person name="Nowell W R."/>
        </authorList>
    </citation>
    <scope>NUCLEOTIDE SEQUENCE</scope>
</reference>
<accession>A0A8S3K1E3</accession>
<name>A0A8S3K1E3_9BILA</name>
<organism evidence="1 2">
    <name type="scientific">Rotaria magnacalcarata</name>
    <dbReference type="NCBI Taxonomy" id="392030"/>
    <lineage>
        <taxon>Eukaryota</taxon>
        <taxon>Metazoa</taxon>
        <taxon>Spiralia</taxon>
        <taxon>Gnathifera</taxon>
        <taxon>Rotifera</taxon>
        <taxon>Eurotatoria</taxon>
        <taxon>Bdelloidea</taxon>
        <taxon>Philodinida</taxon>
        <taxon>Philodinidae</taxon>
        <taxon>Rotaria</taxon>
    </lineage>
</organism>
<protein>
    <submittedName>
        <fullName evidence="1">Uncharacterized protein</fullName>
    </submittedName>
</protein>
<gene>
    <name evidence="1" type="ORF">GIL414_LOCUS86863</name>
</gene>
<sequence length="62" mass="6457">MHYKLLVLPIAKCETSYNSSILSLTVSLPAQEISVQLILSGLKTVGAIRLGLIGPSASSTDG</sequence>
<evidence type="ECO:0000313" key="1">
    <source>
        <dbReference type="EMBL" id="CAF5225961.1"/>
    </source>
</evidence>
<dbReference type="Proteomes" id="UP000681720">
    <property type="component" value="Unassembled WGS sequence"/>
</dbReference>
<comment type="caution">
    <text evidence="1">The sequence shown here is derived from an EMBL/GenBank/DDBJ whole genome shotgun (WGS) entry which is preliminary data.</text>
</comment>
<dbReference type="AlphaFoldDB" id="A0A8S3K1E3"/>
<proteinExistence type="predicted"/>